<feature type="domain" description="Pre-mRNA splicing factor component Cdc5p/Cef1 C-terminal" evidence="5">
    <location>
        <begin position="4"/>
        <end position="97"/>
    </location>
</feature>
<evidence type="ECO:0000256" key="3">
    <source>
        <dbReference type="SAM" id="Coils"/>
    </source>
</evidence>
<dbReference type="EMBL" id="VXIV02000516">
    <property type="protein sequence ID" value="KAF6037796.1"/>
    <property type="molecule type" value="Genomic_DNA"/>
</dbReference>
<evidence type="ECO:0000313" key="6">
    <source>
        <dbReference type="EMBL" id="KAF6037796.1"/>
    </source>
</evidence>
<protein>
    <submittedName>
        <fullName evidence="6">CDC5L</fullName>
    </submittedName>
</protein>
<keyword evidence="2" id="KW-0539">Nucleus</keyword>
<accession>A0A7J7KKD3</accession>
<dbReference type="PANTHER" id="PTHR45885:SF1">
    <property type="entry name" value="CELL DIVISION CYCLE 5-LIKE PROTEIN"/>
    <property type="match status" value="1"/>
</dbReference>
<dbReference type="InterPro" id="IPR021786">
    <property type="entry name" value="Cdc5p/Cef1_C"/>
</dbReference>
<feature type="region of interest" description="Disordered" evidence="4">
    <location>
        <begin position="1"/>
        <end position="38"/>
    </location>
</feature>
<evidence type="ECO:0000256" key="4">
    <source>
        <dbReference type="SAM" id="MobiDB-lite"/>
    </source>
</evidence>
<dbReference type="GO" id="GO:0000977">
    <property type="term" value="F:RNA polymerase II transcription regulatory region sequence-specific DNA binding"/>
    <property type="evidence" value="ECO:0007669"/>
    <property type="project" value="TreeGrafter"/>
</dbReference>
<dbReference type="GO" id="GO:0000981">
    <property type="term" value="F:DNA-binding transcription factor activity, RNA polymerase II-specific"/>
    <property type="evidence" value="ECO:0007669"/>
    <property type="project" value="TreeGrafter"/>
</dbReference>
<dbReference type="InterPro" id="IPR047242">
    <property type="entry name" value="CDC5L/Cef1"/>
</dbReference>
<dbReference type="GO" id="GO:0000398">
    <property type="term" value="P:mRNA splicing, via spliceosome"/>
    <property type="evidence" value="ECO:0007669"/>
    <property type="project" value="InterPro"/>
</dbReference>
<evidence type="ECO:0000313" key="7">
    <source>
        <dbReference type="Proteomes" id="UP000593567"/>
    </source>
</evidence>
<dbReference type="PANTHER" id="PTHR45885">
    <property type="entry name" value="CELL DIVISION CYCLE 5-LIKE PROTEIN"/>
    <property type="match status" value="1"/>
</dbReference>
<keyword evidence="3" id="KW-0175">Coiled coil</keyword>
<sequence length="265" mass="30528">MKWRELEMKKRSMSVQRDLPRPSDMNSNIMRKVGPNDAPLSDLQKAEELIKQEMLIMMHHDALETPTAGQAMVNASVAKNLLKAEAEFVKSAMGHGDLPIDAYSQVWEECYNQVLFVPSQSRYVRANLVSKKDRIESLSKRLENNRNEMTKEAKKASKVEKKLKILLGGYQSRFQSLSKQTTDVLDQLEQSRIELQTFVMLKKNEVDAMPKRLQSLTEDVSRQMEREKVLQARYDKLNFDLQNLQVEMNQAAVTQSHNIDEPTVT</sequence>
<dbReference type="AlphaFoldDB" id="A0A7J7KKD3"/>
<feature type="compositionally biased region" description="Basic and acidic residues" evidence="4">
    <location>
        <begin position="1"/>
        <end position="10"/>
    </location>
</feature>
<keyword evidence="7" id="KW-1185">Reference proteome</keyword>
<keyword evidence="1" id="KW-0238">DNA-binding</keyword>
<dbReference type="GO" id="GO:0000974">
    <property type="term" value="C:Prp19 complex"/>
    <property type="evidence" value="ECO:0007669"/>
    <property type="project" value="InterPro"/>
</dbReference>
<dbReference type="Pfam" id="PF11831">
    <property type="entry name" value="Myb_Cef"/>
    <property type="match status" value="1"/>
</dbReference>
<dbReference type="Proteomes" id="UP000593567">
    <property type="component" value="Unassembled WGS sequence"/>
</dbReference>
<dbReference type="OrthoDB" id="6273951at2759"/>
<gene>
    <name evidence="6" type="ORF">EB796_003896</name>
</gene>
<reference evidence="6" key="1">
    <citation type="submission" date="2020-06" db="EMBL/GenBank/DDBJ databases">
        <title>Draft genome of Bugula neritina, a colonial animal packing powerful symbionts and potential medicines.</title>
        <authorList>
            <person name="Rayko M."/>
        </authorList>
    </citation>
    <scope>NUCLEOTIDE SEQUENCE [LARGE SCALE GENOMIC DNA]</scope>
    <source>
        <strain evidence="6">Kwan_BN1</strain>
    </source>
</reference>
<dbReference type="GO" id="GO:0005681">
    <property type="term" value="C:spliceosomal complex"/>
    <property type="evidence" value="ECO:0007669"/>
    <property type="project" value="TreeGrafter"/>
</dbReference>
<evidence type="ECO:0000256" key="1">
    <source>
        <dbReference type="ARBA" id="ARBA00023125"/>
    </source>
</evidence>
<organism evidence="6 7">
    <name type="scientific">Bugula neritina</name>
    <name type="common">Brown bryozoan</name>
    <name type="synonym">Sertularia neritina</name>
    <dbReference type="NCBI Taxonomy" id="10212"/>
    <lineage>
        <taxon>Eukaryota</taxon>
        <taxon>Metazoa</taxon>
        <taxon>Spiralia</taxon>
        <taxon>Lophotrochozoa</taxon>
        <taxon>Bryozoa</taxon>
        <taxon>Gymnolaemata</taxon>
        <taxon>Cheilostomatida</taxon>
        <taxon>Flustrina</taxon>
        <taxon>Buguloidea</taxon>
        <taxon>Bugulidae</taxon>
        <taxon>Bugula</taxon>
    </lineage>
</organism>
<evidence type="ECO:0000259" key="5">
    <source>
        <dbReference type="Pfam" id="PF11831"/>
    </source>
</evidence>
<evidence type="ECO:0000256" key="2">
    <source>
        <dbReference type="ARBA" id="ARBA00023242"/>
    </source>
</evidence>
<feature type="coiled-coil region" evidence="3">
    <location>
        <begin position="125"/>
        <end position="162"/>
    </location>
</feature>
<name>A0A7J7KKD3_BUGNE</name>
<proteinExistence type="predicted"/>
<comment type="caution">
    <text evidence="6">The sequence shown here is derived from an EMBL/GenBank/DDBJ whole genome shotgun (WGS) entry which is preliminary data.</text>
</comment>